<keyword evidence="11" id="KW-1185">Reference proteome</keyword>
<feature type="domain" description="C2H2-type" evidence="9">
    <location>
        <begin position="321"/>
        <end position="348"/>
    </location>
</feature>
<dbReference type="GO" id="GO:0008270">
    <property type="term" value="F:zinc ion binding"/>
    <property type="evidence" value="ECO:0007669"/>
    <property type="project" value="UniProtKB-KW"/>
</dbReference>
<organism evidence="10 11">
    <name type="scientific">Oryza meyeriana var. granulata</name>
    <dbReference type="NCBI Taxonomy" id="110450"/>
    <lineage>
        <taxon>Eukaryota</taxon>
        <taxon>Viridiplantae</taxon>
        <taxon>Streptophyta</taxon>
        <taxon>Embryophyta</taxon>
        <taxon>Tracheophyta</taxon>
        <taxon>Spermatophyta</taxon>
        <taxon>Magnoliopsida</taxon>
        <taxon>Liliopsida</taxon>
        <taxon>Poales</taxon>
        <taxon>Poaceae</taxon>
        <taxon>BOP clade</taxon>
        <taxon>Oryzoideae</taxon>
        <taxon>Oryzeae</taxon>
        <taxon>Oryzinae</taxon>
        <taxon>Oryza</taxon>
        <taxon>Oryza meyeriana</taxon>
    </lineage>
</organism>
<keyword evidence="3 7" id="KW-0863">Zinc-finger</keyword>
<reference evidence="10 11" key="1">
    <citation type="submission" date="2019-11" db="EMBL/GenBank/DDBJ databases">
        <title>Whole genome sequence of Oryza granulata.</title>
        <authorList>
            <person name="Li W."/>
        </authorList>
    </citation>
    <scope>NUCLEOTIDE SEQUENCE [LARGE SCALE GENOMIC DNA]</scope>
    <source>
        <strain evidence="11">cv. Menghai</strain>
        <tissue evidence="10">Leaf</tissue>
    </source>
</reference>
<dbReference type="InterPro" id="IPR044653">
    <property type="entry name" value="AZF1/2/3-like"/>
</dbReference>
<dbReference type="Proteomes" id="UP000479710">
    <property type="component" value="Unassembled WGS sequence"/>
</dbReference>
<dbReference type="InterPro" id="IPR036236">
    <property type="entry name" value="Znf_C2H2_sf"/>
</dbReference>
<evidence type="ECO:0000259" key="9">
    <source>
        <dbReference type="PROSITE" id="PS50157"/>
    </source>
</evidence>
<proteinExistence type="predicted"/>
<evidence type="ECO:0000256" key="7">
    <source>
        <dbReference type="PROSITE-ProRule" id="PRU00042"/>
    </source>
</evidence>
<feature type="compositionally biased region" description="Basic and acidic residues" evidence="8">
    <location>
        <begin position="496"/>
        <end position="516"/>
    </location>
</feature>
<dbReference type="PROSITE" id="PS50157">
    <property type="entry name" value="ZINC_FINGER_C2H2_2"/>
    <property type="match status" value="2"/>
</dbReference>
<evidence type="ECO:0000313" key="11">
    <source>
        <dbReference type="Proteomes" id="UP000479710"/>
    </source>
</evidence>
<feature type="region of interest" description="Disordered" evidence="8">
    <location>
        <begin position="276"/>
        <end position="316"/>
    </location>
</feature>
<evidence type="ECO:0000256" key="5">
    <source>
        <dbReference type="ARBA" id="ARBA00023015"/>
    </source>
</evidence>
<feature type="region of interest" description="Disordered" evidence="8">
    <location>
        <begin position="447"/>
        <end position="516"/>
    </location>
</feature>
<sequence length="516" mass="54562">MVPARSPLFFLGFFGAGIKRKGICPSEAFKILKKLVEAQGASLGDADGAAAQRDLTCPECGKAFLSDKAMYGHLRAHPQRGYKGATRPAATADDDAFVVAGVKRPRKVGPRKEAELDDDHPGRSPAAAMILLDMATGRRRPLEQPTQPAHVAGALSTPASHQMPSVEQDADAVAVHHAPGIQQLSVPDHFAGDDWGQKTWEAEKPAELERVFGNVKDCLALQEAEKDVLKEHVAAVTAEPPTPEMKAPVKLGPPVAETFFGDKNGPVGMLVSSAGTKTPVKRRLQDVEQPPPGPPPTAEAAAGVKPPPVRRIPSPASNRKYECSICHKTFPSHQALGGHMASHKRHHRNCSEQLQHDPLAAAQVPHNILAYQRHGVVDAPVVAGGSRLGEEGLVNPPAPAPRPQHQCIRCHQIFPTGQALGGHMRKHFTPPEMDNAAPVPPIAGAIPAPPVAGATPAPPVASATPPPMANGSTPETPIGRATPGPPIGSATAPEQPSRRLFDLNELPRDEGENHQP</sequence>
<protein>
    <recommendedName>
        <fullName evidence="9">C2H2-type domain-containing protein</fullName>
    </recommendedName>
</protein>
<keyword evidence="4" id="KW-0862">Zinc</keyword>
<evidence type="ECO:0000313" key="10">
    <source>
        <dbReference type="EMBL" id="KAF0890496.1"/>
    </source>
</evidence>
<keyword evidence="1" id="KW-0479">Metal-binding</keyword>
<evidence type="ECO:0000256" key="3">
    <source>
        <dbReference type="ARBA" id="ARBA00022771"/>
    </source>
</evidence>
<evidence type="ECO:0000256" key="2">
    <source>
        <dbReference type="ARBA" id="ARBA00022737"/>
    </source>
</evidence>
<dbReference type="AlphaFoldDB" id="A0A6G1BRL0"/>
<dbReference type="SUPFAM" id="SSF57667">
    <property type="entry name" value="beta-beta-alpha zinc fingers"/>
    <property type="match status" value="1"/>
</dbReference>
<comment type="caution">
    <text evidence="10">The sequence shown here is derived from an EMBL/GenBank/DDBJ whole genome shotgun (WGS) entry which is preliminary data.</text>
</comment>
<keyword evidence="6" id="KW-0804">Transcription</keyword>
<accession>A0A6G1BRL0</accession>
<gene>
    <name evidence="10" type="ORF">E2562_002853</name>
</gene>
<dbReference type="PROSITE" id="PS00028">
    <property type="entry name" value="ZINC_FINGER_C2H2_1"/>
    <property type="match status" value="3"/>
</dbReference>
<keyword evidence="5" id="KW-0805">Transcription regulation</keyword>
<evidence type="ECO:0000256" key="4">
    <source>
        <dbReference type="ARBA" id="ARBA00022833"/>
    </source>
</evidence>
<evidence type="ECO:0000256" key="8">
    <source>
        <dbReference type="SAM" id="MobiDB-lite"/>
    </source>
</evidence>
<dbReference type="PANTHER" id="PTHR45988">
    <property type="entry name" value="C2H2 TYPE ZINC FINGER TRANSCRIPTION FACTOR FAMILY-RELATED"/>
    <property type="match status" value="1"/>
</dbReference>
<dbReference type="GO" id="GO:0000976">
    <property type="term" value="F:transcription cis-regulatory region binding"/>
    <property type="evidence" value="ECO:0007669"/>
    <property type="project" value="TreeGrafter"/>
</dbReference>
<dbReference type="EMBL" id="SPHZ02000011">
    <property type="protein sequence ID" value="KAF0890496.1"/>
    <property type="molecule type" value="Genomic_DNA"/>
</dbReference>
<dbReference type="OrthoDB" id="6077919at2759"/>
<dbReference type="Gene3D" id="3.30.160.60">
    <property type="entry name" value="Classic Zinc Finger"/>
    <property type="match status" value="1"/>
</dbReference>
<feature type="domain" description="C2H2-type" evidence="9">
    <location>
        <begin position="55"/>
        <end position="77"/>
    </location>
</feature>
<evidence type="ECO:0000256" key="6">
    <source>
        <dbReference type="ARBA" id="ARBA00023163"/>
    </source>
</evidence>
<dbReference type="GO" id="GO:0005634">
    <property type="term" value="C:nucleus"/>
    <property type="evidence" value="ECO:0007669"/>
    <property type="project" value="TreeGrafter"/>
</dbReference>
<dbReference type="InterPro" id="IPR013087">
    <property type="entry name" value="Znf_C2H2_type"/>
</dbReference>
<feature type="compositionally biased region" description="Pro residues" evidence="8">
    <location>
        <begin position="456"/>
        <end position="468"/>
    </location>
</feature>
<evidence type="ECO:0000256" key="1">
    <source>
        <dbReference type="ARBA" id="ARBA00022723"/>
    </source>
</evidence>
<name>A0A6G1BRL0_9ORYZ</name>
<keyword evidence="2" id="KW-0677">Repeat</keyword>
<dbReference type="SMART" id="SM00355">
    <property type="entry name" value="ZnF_C2H2"/>
    <property type="match status" value="3"/>
</dbReference>
<dbReference type="PANTHER" id="PTHR45988:SF80">
    <property type="entry name" value="C2H2-TYPE DOMAIN-CONTAINING PROTEIN"/>
    <property type="match status" value="1"/>
</dbReference>
<dbReference type="GO" id="GO:0003700">
    <property type="term" value="F:DNA-binding transcription factor activity"/>
    <property type="evidence" value="ECO:0007669"/>
    <property type="project" value="InterPro"/>
</dbReference>
<dbReference type="Pfam" id="PF13912">
    <property type="entry name" value="zf-C2H2_6"/>
    <property type="match status" value="3"/>
</dbReference>